<comment type="caution">
    <text evidence="2">The sequence shown here is derived from an EMBL/GenBank/DDBJ whole genome shotgun (WGS) entry which is preliminary data.</text>
</comment>
<dbReference type="InterPro" id="IPR013096">
    <property type="entry name" value="Cupin_2"/>
</dbReference>
<evidence type="ECO:0000313" key="2">
    <source>
        <dbReference type="EMBL" id="EQD50751.1"/>
    </source>
</evidence>
<dbReference type="Gene3D" id="2.60.120.10">
    <property type="entry name" value="Jelly Rolls"/>
    <property type="match status" value="1"/>
</dbReference>
<reference evidence="2" key="2">
    <citation type="journal article" date="2014" name="ISME J.">
        <title>Microbial stratification in low pH oxic and suboxic macroscopic growths along an acid mine drainage.</title>
        <authorList>
            <person name="Mendez-Garcia C."/>
            <person name="Mesa V."/>
            <person name="Sprenger R.R."/>
            <person name="Richter M."/>
            <person name="Diez M.S."/>
            <person name="Solano J."/>
            <person name="Bargiela R."/>
            <person name="Golyshina O.V."/>
            <person name="Manteca A."/>
            <person name="Ramos J.L."/>
            <person name="Gallego J.R."/>
            <person name="Llorente I."/>
            <person name="Martins Dos Santos V.A."/>
            <person name="Jensen O.N."/>
            <person name="Pelaez A.I."/>
            <person name="Sanchez J."/>
            <person name="Ferrer M."/>
        </authorList>
    </citation>
    <scope>NUCLEOTIDE SEQUENCE</scope>
</reference>
<reference evidence="2" key="1">
    <citation type="submission" date="2013-08" db="EMBL/GenBank/DDBJ databases">
        <authorList>
            <person name="Mendez C."/>
            <person name="Richter M."/>
            <person name="Ferrer M."/>
            <person name="Sanchez J."/>
        </authorList>
    </citation>
    <scope>NUCLEOTIDE SEQUENCE</scope>
</reference>
<accession>T0ZR22</accession>
<dbReference type="AlphaFoldDB" id="T0ZR22"/>
<organism evidence="2">
    <name type="scientific">mine drainage metagenome</name>
    <dbReference type="NCBI Taxonomy" id="410659"/>
    <lineage>
        <taxon>unclassified sequences</taxon>
        <taxon>metagenomes</taxon>
        <taxon>ecological metagenomes</taxon>
    </lineage>
</organism>
<dbReference type="SUPFAM" id="SSF51182">
    <property type="entry name" value="RmlC-like cupins"/>
    <property type="match status" value="1"/>
</dbReference>
<gene>
    <name evidence="2" type="ORF">B1B_11124</name>
</gene>
<name>T0ZR22_9ZZZZ</name>
<protein>
    <submittedName>
        <fullName evidence="2">Cupin 2 conserved barrel domain protein</fullName>
    </submittedName>
</protein>
<feature type="domain" description="Cupin type-2" evidence="1">
    <location>
        <begin position="35"/>
        <end position="99"/>
    </location>
</feature>
<dbReference type="InterPro" id="IPR014710">
    <property type="entry name" value="RmlC-like_jellyroll"/>
</dbReference>
<dbReference type="Pfam" id="PF07883">
    <property type="entry name" value="Cupin_2"/>
    <property type="match status" value="1"/>
</dbReference>
<evidence type="ECO:0000259" key="1">
    <source>
        <dbReference type="Pfam" id="PF07883"/>
    </source>
</evidence>
<dbReference type="EMBL" id="AUZY01007203">
    <property type="protein sequence ID" value="EQD50751.1"/>
    <property type="molecule type" value="Genomic_DNA"/>
</dbReference>
<sequence>MPFPEPIRRLPRASLKEATVFVHDGPGTQVLFIEAPEDRSVEVPTHTHDVEWGFVVRGEILMDLDGRKESHPAGTEHLIPAHLPHSFRFAPGTESVHYFVEKRIALPAPPPRA</sequence>
<proteinExistence type="predicted"/>
<dbReference type="InterPro" id="IPR011051">
    <property type="entry name" value="RmlC_Cupin_sf"/>
</dbReference>